<keyword evidence="3" id="KW-1185">Reference proteome</keyword>
<keyword evidence="1" id="KW-0812">Transmembrane</keyword>
<sequence length="139" mass="15431">MAEHAVESQSLMTEDQLLQQQISNHLREIATAMQRMADAMEESTIVDGITHPQIREPPPSYAMSTHLVSDPTRPWLQSPVHDRIDAIERDKRTLQIAFGIAIAGIAICFICSADEPIPLPLLLGMLLALAVGYTMSRRN</sequence>
<accession>A0AA39R8R5</accession>
<reference evidence="2" key="1">
    <citation type="submission" date="2023-03" db="EMBL/GenBank/DDBJ databases">
        <title>Complete genome of Cladonia borealis.</title>
        <authorList>
            <person name="Park H."/>
        </authorList>
    </citation>
    <scope>NUCLEOTIDE SEQUENCE</scope>
    <source>
        <strain evidence="2">ANT050790</strain>
    </source>
</reference>
<comment type="caution">
    <text evidence="2">The sequence shown here is derived from an EMBL/GenBank/DDBJ whole genome shotgun (WGS) entry which is preliminary data.</text>
</comment>
<organism evidence="2 3">
    <name type="scientific">Cladonia borealis</name>
    <dbReference type="NCBI Taxonomy" id="184061"/>
    <lineage>
        <taxon>Eukaryota</taxon>
        <taxon>Fungi</taxon>
        <taxon>Dikarya</taxon>
        <taxon>Ascomycota</taxon>
        <taxon>Pezizomycotina</taxon>
        <taxon>Lecanoromycetes</taxon>
        <taxon>OSLEUM clade</taxon>
        <taxon>Lecanoromycetidae</taxon>
        <taxon>Lecanorales</taxon>
        <taxon>Lecanorineae</taxon>
        <taxon>Cladoniaceae</taxon>
        <taxon>Cladonia</taxon>
    </lineage>
</organism>
<gene>
    <name evidence="2" type="ORF">JMJ35_000182</name>
</gene>
<dbReference type="Proteomes" id="UP001166286">
    <property type="component" value="Unassembled WGS sequence"/>
</dbReference>
<evidence type="ECO:0000313" key="2">
    <source>
        <dbReference type="EMBL" id="KAK0517027.1"/>
    </source>
</evidence>
<feature type="transmembrane region" description="Helical" evidence="1">
    <location>
        <begin position="93"/>
        <end position="113"/>
    </location>
</feature>
<evidence type="ECO:0008006" key="4">
    <source>
        <dbReference type="Google" id="ProtNLM"/>
    </source>
</evidence>
<keyword evidence="1" id="KW-1133">Transmembrane helix</keyword>
<evidence type="ECO:0000256" key="1">
    <source>
        <dbReference type="SAM" id="Phobius"/>
    </source>
</evidence>
<feature type="transmembrane region" description="Helical" evidence="1">
    <location>
        <begin position="119"/>
        <end position="136"/>
    </location>
</feature>
<name>A0AA39R8R5_9LECA</name>
<keyword evidence="1" id="KW-0472">Membrane</keyword>
<dbReference type="EMBL" id="JAFEKC020000001">
    <property type="protein sequence ID" value="KAK0517027.1"/>
    <property type="molecule type" value="Genomic_DNA"/>
</dbReference>
<protein>
    <recommendedName>
        <fullName evidence="4">DUF2335 domain-containing protein</fullName>
    </recommendedName>
</protein>
<proteinExistence type="predicted"/>
<evidence type="ECO:0000313" key="3">
    <source>
        <dbReference type="Proteomes" id="UP001166286"/>
    </source>
</evidence>
<dbReference type="AlphaFoldDB" id="A0AA39R8R5"/>